<dbReference type="PRINTS" id="PR00723">
    <property type="entry name" value="SUBTILISIN"/>
</dbReference>
<dbReference type="InterPro" id="IPR050131">
    <property type="entry name" value="Peptidase_S8_subtilisin-like"/>
</dbReference>
<dbReference type="EMBL" id="JADGJQ010000079">
    <property type="protein sequence ID" value="KAJ3172325.1"/>
    <property type="molecule type" value="Genomic_DNA"/>
</dbReference>
<dbReference type="InterPro" id="IPR000209">
    <property type="entry name" value="Peptidase_S8/S53_dom"/>
</dbReference>
<keyword evidence="10" id="KW-1185">Reference proteome</keyword>
<dbReference type="InterPro" id="IPR023828">
    <property type="entry name" value="Peptidase_S8_Ser-AS"/>
</dbReference>
<dbReference type="Gene3D" id="3.40.50.200">
    <property type="entry name" value="Peptidase S8/S53 domain"/>
    <property type="match status" value="1"/>
</dbReference>
<keyword evidence="7" id="KW-0732">Signal</keyword>
<dbReference type="AlphaFoldDB" id="A0AAD5XK20"/>
<dbReference type="GO" id="GO:0005615">
    <property type="term" value="C:extracellular space"/>
    <property type="evidence" value="ECO:0007669"/>
    <property type="project" value="TreeGrafter"/>
</dbReference>
<keyword evidence="4 5" id="KW-0720">Serine protease</keyword>
<dbReference type="Pfam" id="PF00082">
    <property type="entry name" value="Peptidase_S8"/>
    <property type="match status" value="1"/>
</dbReference>
<evidence type="ECO:0000256" key="3">
    <source>
        <dbReference type="ARBA" id="ARBA00022801"/>
    </source>
</evidence>
<proteinExistence type="inferred from homology"/>
<dbReference type="InterPro" id="IPR022398">
    <property type="entry name" value="Peptidase_S8_His-AS"/>
</dbReference>
<dbReference type="InterPro" id="IPR015500">
    <property type="entry name" value="Peptidase_S8_subtilisin-rel"/>
</dbReference>
<dbReference type="PROSITE" id="PS00137">
    <property type="entry name" value="SUBTILASE_HIS"/>
    <property type="match status" value="1"/>
</dbReference>
<evidence type="ECO:0000313" key="10">
    <source>
        <dbReference type="Proteomes" id="UP001212152"/>
    </source>
</evidence>
<dbReference type="InterPro" id="IPR034193">
    <property type="entry name" value="PCSK9_ProteinaseK-like"/>
</dbReference>
<evidence type="ECO:0000256" key="5">
    <source>
        <dbReference type="PROSITE-ProRule" id="PRU01240"/>
    </source>
</evidence>
<evidence type="ECO:0000256" key="6">
    <source>
        <dbReference type="RuleBase" id="RU003355"/>
    </source>
</evidence>
<feature type="active site" description="Charge relay system" evidence="5">
    <location>
        <position position="184"/>
    </location>
</feature>
<dbReference type="PANTHER" id="PTHR43806:SF11">
    <property type="entry name" value="CEREVISIN-RELATED"/>
    <property type="match status" value="1"/>
</dbReference>
<feature type="domain" description="Peptidase S8/S53" evidence="8">
    <location>
        <begin position="175"/>
        <end position="436"/>
    </location>
</feature>
<evidence type="ECO:0000256" key="4">
    <source>
        <dbReference type="ARBA" id="ARBA00022825"/>
    </source>
</evidence>
<comment type="caution">
    <text evidence="9">The sequence shown here is derived from an EMBL/GenBank/DDBJ whole genome shotgun (WGS) entry which is preliminary data.</text>
</comment>
<dbReference type="PROSITE" id="PS00136">
    <property type="entry name" value="SUBTILASE_ASP"/>
    <property type="match status" value="1"/>
</dbReference>
<evidence type="ECO:0000256" key="1">
    <source>
        <dbReference type="ARBA" id="ARBA00011073"/>
    </source>
</evidence>
<organism evidence="9 10">
    <name type="scientific">Geranomyces variabilis</name>
    <dbReference type="NCBI Taxonomy" id="109894"/>
    <lineage>
        <taxon>Eukaryota</taxon>
        <taxon>Fungi</taxon>
        <taxon>Fungi incertae sedis</taxon>
        <taxon>Chytridiomycota</taxon>
        <taxon>Chytridiomycota incertae sedis</taxon>
        <taxon>Chytridiomycetes</taxon>
        <taxon>Spizellomycetales</taxon>
        <taxon>Powellomycetaceae</taxon>
        <taxon>Geranomyces</taxon>
    </lineage>
</organism>
<dbReference type="InterPro" id="IPR023827">
    <property type="entry name" value="Peptidase_S8_Asp-AS"/>
</dbReference>
<dbReference type="PROSITE" id="PS51892">
    <property type="entry name" value="SUBTILASE"/>
    <property type="match status" value="1"/>
</dbReference>
<dbReference type="Proteomes" id="UP001212152">
    <property type="component" value="Unassembled WGS sequence"/>
</dbReference>
<dbReference type="PROSITE" id="PS00138">
    <property type="entry name" value="SUBTILASE_SER"/>
    <property type="match status" value="1"/>
</dbReference>
<feature type="active site" description="Charge relay system" evidence="5">
    <location>
        <position position="375"/>
    </location>
</feature>
<dbReference type="SUPFAM" id="SSF52743">
    <property type="entry name" value="Subtilisin-like"/>
    <property type="match status" value="1"/>
</dbReference>
<dbReference type="GO" id="GO:0004252">
    <property type="term" value="F:serine-type endopeptidase activity"/>
    <property type="evidence" value="ECO:0007669"/>
    <property type="project" value="UniProtKB-UniRule"/>
</dbReference>
<feature type="active site" description="Charge relay system" evidence="5">
    <location>
        <position position="217"/>
    </location>
</feature>
<comment type="similarity">
    <text evidence="1 5 6">Belongs to the peptidase S8 family.</text>
</comment>
<dbReference type="GO" id="GO:0006508">
    <property type="term" value="P:proteolysis"/>
    <property type="evidence" value="ECO:0007669"/>
    <property type="project" value="UniProtKB-KW"/>
</dbReference>
<protein>
    <submittedName>
        <fullName evidence="9">Subtilisin-like serine protease</fullName>
    </submittedName>
</protein>
<keyword evidence="3 5" id="KW-0378">Hydrolase</keyword>
<dbReference type="InterPro" id="IPR036852">
    <property type="entry name" value="Peptidase_S8/S53_dom_sf"/>
</dbReference>
<accession>A0AAD5XK20</accession>
<reference evidence="9" key="1">
    <citation type="submission" date="2020-05" db="EMBL/GenBank/DDBJ databases">
        <title>Phylogenomic resolution of chytrid fungi.</title>
        <authorList>
            <person name="Stajich J.E."/>
            <person name="Amses K."/>
            <person name="Simmons R."/>
            <person name="Seto K."/>
            <person name="Myers J."/>
            <person name="Bonds A."/>
            <person name="Quandt C.A."/>
            <person name="Barry K."/>
            <person name="Liu P."/>
            <person name="Grigoriev I."/>
            <person name="Longcore J.E."/>
            <person name="James T.Y."/>
        </authorList>
    </citation>
    <scope>NUCLEOTIDE SEQUENCE</scope>
    <source>
        <strain evidence="9">JEL0379</strain>
    </source>
</reference>
<evidence type="ECO:0000256" key="2">
    <source>
        <dbReference type="ARBA" id="ARBA00022670"/>
    </source>
</evidence>
<feature type="chain" id="PRO_5042253575" evidence="7">
    <location>
        <begin position="17"/>
        <end position="450"/>
    </location>
</feature>
<evidence type="ECO:0000256" key="7">
    <source>
        <dbReference type="SAM" id="SignalP"/>
    </source>
</evidence>
<feature type="signal peptide" evidence="7">
    <location>
        <begin position="1"/>
        <end position="16"/>
    </location>
</feature>
<keyword evidence="2 5" id="KW-0645">Protease</keyword>
<gene>
    <name evidence="9" type="primary">SUB6</name>
    <name evidence="9" type="ORF">HDU87_007920</name>
</gene>
<sequence>MLVIPLLFFLSACVKYKSLCVAATELTNLSHPHSRLLAHCQHPESRYLVTFHPGIHRHEWLPESGATIRRSWSFGSFQGANLHFSTRKACEQFWEKTTAEQAKFPDEWMHVQVDCEAAVKGFEANPPWVGYALLKGHLARRLVANLPFFFWQNLDRVDQKRLPLDGGYTYPDSAGKGVDIYIVDTGININHTEFEGRAKWGITTSSTDPARIDDHGHGSHVAGIAGGKTFGTSKLSTLIAVKALASNGSGPYSDVIDGLSWVARAASRSGRPSVVNLSVEGENSPTFNAALSGILDLDIHVVCAAGNSGEDACLSSPAALTAQKPAISVSAIDRYDNMPSFSNYGRCVLLTAPGVDVLSVLYTSNSGAVTMSGTSMAAPHVTGVIANLLSMNQTNNGSDNASASVDENGTAIPRDPAGMRQYLVQNAGTANGNLVNATRGALAGVLWNGF</sequence>
<evidence type="ECO:0000259" key="8">
    <source>
        <dbReference type="Pfam" id="PF00082"/>
    </source>
</evidence>
<name>A0AAD5XK20_9FUNG</name>
<dbReference type="PANTHER" id="PTHR43806">
    <property type="entry name" value="PEPTIDASE S8"/>
    <property type="match status" value="1"/>
</dbReference>
<dbReference type="CDD" id="cd04077">
    <property type="entry name" value="Peptidases_S8_PCSK9_ProteinaseK_like"/>
    <property type="match status" value="1"/>
</dbReference>
<evidence type="ECO:0000313" key="9">
    <source>
        <dbReference type="EMBL" id="KAJ3172325.1"/>
    </source>
</evidence>